<organism evidence="8 9">
    <name type="scientific">Orrella marina</name>
    <dbReference type="NCBI Taxonomy" id="2163011"/>
    <lineage>
        <taxon>Bacteria</taxon>
        <taxon>Pseudomonadati</taxon>
        <taxon>Pseudomonadota</taxon>
        <taxon>Betaproteobacteria</taxon>
        <taxon>Burkholderiales</taxon>
        <taxon>Alcaligenaceae</taxon>
        <taxon>Orrella</taxon>
    </lineage>
</organism>
<dbReference type="Gene3D" id="3.40.50.1820">
    <property type="entry name" value="alpha/beta hydrolase"/>
    <property type="match status" value="1"/>
</dbReference>
<dbReference type="GO" id="GO:0052689">
    <property type="term" value="F:carboxylic ester hydrolase activity"/>
    <property type="evidence" value="ECO:0007669"/>
    <property type="project" value="UniProtKB-KW"/>
</dbReference>
<evidence type="ECO:0000256" key="1">
    <source>
        <dbReference type="ARBA" id="ARBA00005622"/>
    </source>
</evidence>
<dbReference type="AlphaFoldDB" id="A0A2R4XI49"/>
<dbReference type="PANTHER" id="PTHR10061">
    <property type="entry name" value="S-FORMYLGLUTATHIONE HYDROLASE"/>
    <property type="match status" value="1"/>
</dbReference>
<dbReference type="Proteomes" id="UP000244571">
    <property type="component" value="Chromosome"/>
</dbReference>
<keyword evidence="2 7" id="KW-0719">Serine esterase</keyword>
<dbReference type="EC" id="3.1.2.12" evidence="5 7"/>
<dbReference type="GO" id="GO:0018738">
    <property type="term" value="F:S-formylglutathione hydrolase activity"/>
    <property type="evidence" value="ECO:0007669"/>
    <property type="project" value="UniProtKB-UniRule"/>
</dbReference>
<evidence type="ECO:0000256" key="7">
    <source>
        <dbReference type="RuleBase" id="RU363068"/>
    </source>
</evidence>
<protein>
    <recommendedName>
        <fullName evidence="5 7">S-formylglutathione hydrolase</fullName>
        <ecNumber evidence="5 7">3.1.2.12</ecNumber>
    </recommendedName>
</protein>
<dbReference type="OrthoDB" id="9782200at2"/>
<dbReference type="FunFam" id="3.40.50.1820:FF:000002">
    <property type="entry name" value="S-formylglutathione hydrolase"/>
    <property type="match status" value="1"/>
</dbReference>
<reference evidence="8 9" key="1">
    <citation type="submission" date="2018-04" db="EMBL/GenBank/DDBJ databases">
        <title>Bordetella sp. HZ20 isolated from seawater.</title>
        <authorList>
            <person name="Sun C."/>
        </authorList>
    </citation>
    <scope>NUCLEOTIDE SEQUENCE [LARGE SCALE GENOMIC DNA]</scope>
    <source>
        <strain evidence="8 9">HZ20</strain>
    </source>
</reference>
<gene>
    <name evidence="8" type="primary">fghA</name>
    <name evidence="8" type="ORF">DBV39_06765</name>
</gene>
<comment type="similarity">
    <text evidence="1 7">Belongs to the esterase D family.</text>
</comment>
<keyword evidence="3 7" id="KW-0378">Hydrolase</keyword>
<comment type="function">
    <text evidence="7">Serine hydrolase involved in the detoxification of formaldehyde.</text>
</comment>
<sequence length="302" mass="33390">MKARAFAQSSISENQVNPGTSSMELIASQRCFGGQQNRYRHRSKVLDCDMTFGVFLPPQAEPGARLPVVYWLSGLTCTDENFTQKAGAQRVAAALGLVIVAPDTSPRGENIPADPDNAWDFGLGAGFYVNATQTPWAAHYQMHDYIVKELPALVESEFPVSQRRAISGHSMGGHGALVCAFRNPGLYESVSAFAPITNPAKVPWGIKALTGYLGDDAATWREWDACELISRATERLPILIDQGLADSFLDTQLKPERIAEAARQADYPLTLRLQPDYDHSYYFIASFIEDHLHHHARVLLRD</sequence>
<proteinExistence type="inferred from homology"/>
<feature type="active site" description="Charge relay system" evidence="6">
    <location>
        <position position="246"/>
    </location>
</feature>
<evidence type="ECO:0000256" key="2">
    <source>
        <dbReference type="ARBA" id="ARBA00022487"/>
    </source>
</evidence>
<dbReference type="PANTHER" id="PTHR10061:SF1">
    <property type="entry name" value="S-FORMYLGLUTATHIONE HYDROLASE YEIG"/>
    <property type="match status" value="1"/>
</dbReference>
<dbReference type="GO" id="GO:0046294">
    <property type="term" value="P:formaldehyde catabolic process"/>
    <property type="evidence" value="ECO:0007669"/>
    <property type="project" value="InterPro"/>
</dbReference>
<feature type="active site" description="Charge relay system" evidence="6">
    <location>
        <position position="279"/>
    </location>
</feature>
<dbReference type="Pfam" id="PF00756">
    <property type="entry name" value="Esterase"/>
    <property type="match status" value="1"/>
</dbReference>
<evidence type="ECO:0000256" key="6">
    <source>
        <dbReference type="PIRSR" id="PIRSR614186-1"/>
    </source>
</evidence>
<evidence type="ECO:0000256" key="3">
    <source>
        <dbReference type="ARBA" id="ARBA00022801"/>
    </source>
</evidence>
<dbReference type="SUPFAM" id="SSF53474">
    <property type="entry name" value="alpha/beta-Hydrolases"/>
    <property type="match status" value="1"/>
</dbReference>
<evidence type="ECO:0000256" key="5">
    <source>
        <dbReference type="NCBIfam" id="TIGR02821"/>
    </source>
</evidence>
<accession>A0A2R4XI49</accession>
<dbReference type="KEGG" id="boz:DBV39_06765"/>
<keyword evidence="9" id="KW-1185">Reference proteome</keyword>
<dbReference type="InterPro" id="IPR000801">
    <property type="entry name" value="Esterase-like"/>
</dbReference>
<evidence type="ECO:0000313" key="9">
    <source>
        <dbReference type="Proteomes" id="UP000244571"/>
    </source>
</evidence>
<dbReference type="NCBIfam" id="TIGR02821">
    <property type="entry name" value="fghA_ester_D"/>
    <property type="match status" value="1"/>
</dbReference>
<dbReference type="GO" id="GO:0005829">
    <property type="term" value="C:cytosol"/>
    <property type="evidence" value="ECO:0007669"/>
    <property type="project" value="TreeGrafter"/>
</dbReference>
<evidence type="ECO:0000256" key="4">
    <source>
        <dbReference type="ARBA" id="ARBA00047590"/>
    </source>
</evidence>
<feature type="active site" description="Charge relay system" evidence="6">
    <location>
        <position position="170"/>
    </location>
</feature>
<dbReference type="EMBL" id="CP028901">
    <property type="protein sequence ID" value="AWB33458.1"/>
    <property type="molecule type" value="Genomic_DNA"/>
</dbReference>
<name>A0A2R4XI49_9BURK</name>
<dbReference type="InterPro" id="IPR014186">
    <property type="entry name" value="S-formylglutathione_hydrol"/>
</dbReference>
<evidence type="ECO:0000313" key="8">
    <source>
        <dbReference type="EMBL" id="AWB33458.1"/>
    </source>
</evidence>
<comment type="catalytic activity">
    <reaction evidence="4 7">
        <text>S-formylglutathione + H2O = formate + glutathione + H(+)</text>
        <dbReference type="Rhea" id="RHEA:14961"/>
        <dbReference type="ChEBI" id="CHEBI:15377"/>
        <dbReference type="ChEBI" id="CHEBI:15378"/>
        <dbReference type="ChEBI" id="CHEBI:15740"/>
        <dbReference type="ChEBI" id="CHEBI:57688"/>
        <dbReference type="ChEBI" id="CHEBI:57925"/>
        <dbReference type="EC" id="3.1.2.12"/>
    </reaction>
</comment>
<dbReference type="InterPro" id="IPR029058">
    <property type="entry name" value="AB_hydrolase_fold"/>
</dbReference>